<keyword evidence="10" id="KW-0408">Iron</keyword>
<evidence type="ECO:0000256" key="11">
    <source>
        <dbReference type="ARBA" id="ARBA00031832"/>
    </source>
</evidence>
<sequence>MIMLPRSLAVVAGVVLAGSFALAQDLSWIDEDLAGTVFDSPDPVSFEYLSIDPEDADSTLPTAFEDAPPLIPHSIEESGLITLKNNKCLKCHHDQDLWDQDKDADEPSPMPESHYVSLRSAPGTVEKKIIGTRYFCTQCHVPQTEANLLVGNDFDAP</sequence>
<reference evidence="14" key="1">
    <citation type="submission" date="2016-10" db="EMBL/GenBank/DDBJ databases">
        <authorList>
            <person name="Varghese N."/>
            <person name="Submissions S."/>
        </authorList>
    </citation>
    <scope>NUCLEOTIDE SEQUENCE [LARGE SCALE GENOMIC DNA]</scope>
    <source>
        <strain evidence="14">DSM 217</strain>
    </source>
</reference>
<keyword evidence="8" id="KW-0574">Periplasm</keyword>
<dbReference type="RefSeq" id="WP_093038304.1">
    <property type="nucleotide sequence ID" value="NZ_FNNZ01000043.1"/>
</dbReference>
<evidence type="ECO:0000256" key="2">
    <source>
        <dbReference type="ARBA" id="ARBA00007368"/>
    </source>
</evidence>
<accession>A0A1H3D758</accession>
<evidence type="ECO:0000313" key="14">
    <source>
        <dbReference type="Proteomes" id="UP000198816"/>
    </source>
</evidence>
<dbReference type="OrthoDB" id="13290at2"/>
<evidence type="ECO:0000256" key="5">
    <source>
        <dbReference type="ARBA" id="ARBA00022617"/>
    </source>
</evidence>
<dbReference type="EMBL" id="FNNZ01000043">
    <property type="protein sequence ID" value="SDX62197.1"/>
    <property type="molecule type" value="Genomic_DNA"/>
</dbReference>
<dbReference type="SUPFAM" id="SSF48695">
    <property type="entry name" value="Multiheme cytochromes"/>
    <property type="match status" value="1"/>
</dbReference>
<dbReference type="Pfam" id="PF03892">
    <property type="entry name" value="NapB"/>
    <property type="match status" value="1"/>
</dbReference>
<comment type="subcellular location">
    <subcellularLocation>
        <location evidence="1">Periplasm</location>
    </subcellularLocation>
</comment>
<proteinExistence type="inferred from homology"/>
<keyword evidence="5" id="KW-0349">Heme</keyword>
<keyword evidence="4" id="KW-0813">Transport</keyword>
<dbReference type="InterPro" id="IPR005591">
    <property type="entry name" value="NapB"/>
</dbReference>
<keyword evidence="6" id="KW-0479">Metal-binding</keyword>
<name>A0A1H3D758_THIRO</name>
<protein>
    <recommendedName>
        <fullName evidence="3">Periplasmic nitrate reductase, electron transfer subunit</fullName>
    </recommendedName>
    <alternativeName>
        <fullName evidence="11">Diheme cytochrome c NapB</fullName>
    </alternativeName>
</protein>
<gene>
    <name evidence="13" type="ORF">SAMN05421783_14317</name>
</gene>
<dbReference type="PANTHER" id="PTHR38604">
    <property type="entry name" value="PERIPLASMIC NITRATE REDUCTASE, ELECTRON TRANSFER SUBUNIT"/>
    <property type="match status" value="1"/>
</dbReference>
<dbReference type="AlphaFoldDB" id="A0A1H3D758"/>
<comment type="similarity">
    <text evidence="2">Belongs to the NapB family.</text>
</comment>
<organism evidence="13 14">
    <name type="scientific">Thiocapsa roseopersicina</name>
    <dbReference type="NCBI Taxonomy" id="1058"/>
    <lineage>
        <taxon>Bacteria</taxon>
        <taxon>Pseudomonadati</taxon>
        <taxon>Pseudomonadota</taxon>
        <taxon>Gammaproteobacteria</taxon>
        <taxon>Chromatiales</taxon>
        <taxon>Chromatiaceae</taxon>
        <taxon>Thiocapsa</taxon>
    </lineage>
</organism>
<dbReference type="GO" id="GO:0046872">
    <property type="term" value="F:metal ion binding"/>
    <property type="evidence" value="ECO:0007669"/>
    <property type="project" value="UniProtKB-KW"/>
</dbReference>
<keyword evidence="9" id="KW-0249">Electron transport</keyword>
<evidence type="ECO:0000256" key="9">
    <source>
        <dbReference type="ARBA" id="ARBA00022982"/>
    </source>
</evidence>
<dbReference type="GO" id="GO:0009061">
    <property type="term" value="P:anaerobic respiration"/>
    <property type="evidence" value="ECO:0007669"/>
    <property type="project" value="InterPro"/>
</dbReference>
<dbReference type="Proteomes" id="UP000198816">
    <property type="component" value="Unassembled WGS sequence"/>
</dbReference>
<evidence type="ECO:0000256" key="7">
    <source>
        <dbReference type="ARBA" id="ARBA00022729"/>
    </source>
</evidence>
<dbReference type="STRING" id="1058.SAMN05421783_14317"/>
<dbReference type="InterPro" id="IPR036280">
    <property type="entry name" value="Multihaem_cyt_sf"/>
</dbReference>
<evidence type="ECO:0000256" key="10">
    <source>
        <dbReference type="ARBA" id="ARBA00023004"/>
    </source>
</evidence>
<dbReference type="Gene3D" id="1.10.1130.10">
    <property type="entry name" value="Flavocytochrome C3, Chain A"/>
    <property type="match status" value="1"/>
</dbReference>
<feature type="chain" id="PRO_5011627487" description="Periplasmic nitrate reductase, electron transfer subunit" evidence="12">
    <location>
        <begin position="24"/>
        <end position="157"/>
    </location>
</feature>
<evidence type="ECO:0000256" key="3">
    <source>
        <dbReference type="ARBA" id="ARBA00013773"/>
    </source>
</evidence>
<keyword evidence="7 12" id="KW-0732">Signal</keyword>
<dbReference type="GO" id="GO:0042597">
    <property type="term" value="C:periplasmic space"/>
    <property type="evidence" value="ECO:0007669"/>
    <property type="project" value="UniProtKB-SubCell"/>
</dbReference>
<feature type="signal peptide" evidence="12">
    <location>
        <begin position="1"/>
        <end position="23"/>
    </location>
</feature>
<evidence type="ECO:0000313" key="13">
    <source>
        <dbReference type="EMBL" id="SDX62197.1"/>
    </source>
</evidence>
<evidence type="ECO:0000256" key="12">
    <source>
        <dbReference type="SAM" id="SignalP"/>
    </source>
</evidence>
<keyword evidence="14" id="KW-1185">Reference proteome</keyword>
<evidence type="ECO:0000256" key="6">
    <source>
        <dbReference type="ARBA" id="ARBA00022723"/>
    </source>
</evidence>
<evidence type="ECO:0000256" key="4">
    <source>
        <dbReference type="ARBA" id="ARBA00022448"/>
    </source>
</evidence>
<evidence type="ECO:0000256" key="8">
    <source>
        <dbReference type="ARBA" id="ARBA00022764"/>
    </source>
</evidence>
<dbReference type="PANTHER" id="PTHR38604:SF1">
    <property type="entry name" value="PERIPLASMIC NITRATE REDUCTASE, ELECTRON TRANSFER SUBUNIT"/>
    <property type="match status" value="1"/>
</dbReference>
<evidence type="ECO:0000256" key="1">
    <source>
        <dbReference type="ARBA" id="ARBA00004418"/>
    </source>
</evidence>